<dbReference type="Gene3D" id="1.10.390.10">
    <property type="entry name" value="Neutral Protease Domain 2"/>
    <property type="match status" value="1"/>
</dbReference>
<evidence type="ECO:0000259" key="1">
    <source>
        <dbReference type="Pfam" id="PF05299"/>
    </source>
</evidence>
<name>A0A3L8PWE4_9GAMM</name>
<reference evidence="3 4" key="1">
    <citation type="submission" date="2018-09" db="EMBL/GenBank/DDBJ databases">
        <title>Phylogeny of the Shewanellaceae, and recommendation for two new genera, Pseudoshewanella and Parashewanella.</title>
        <authorList>
            <person name="Wang G."/>
        </authorList>
    </citation>
    <scope>NUCLEOTIDE SEQUENCE [LARGE SCALE GENOMIC DNA]</scope>
    <source>
        <strain evidence="3 4">C51</strain>
    </source>
</reference>
<dbReference type="InterPro" id="IPR040756">
    <property type="entry name" value="Peptidase_M61_N"/>
</dbReference>
<dbReference type="RefSeq" id="WP_121839059.1">
    <property type="nucleotide sequence ID" value="NZ_ML014778.1"/>
</dbReference>
<dbReference type="SUPFAM" id="SSF55486">
    <property type="entry name" value="Metalloproteases ('zincins'), catalytic domain"/>
    <property type="match status" value="1"/>
</dbReference>
<evidence type="ECO:0000313" key="3">
    <source>
        <dbReference type="EMBL" id="RLV59675.1"/>
    </source>
</evidence>
<feature type="domain" description="Peptidase M61 catalytic" evidence="1">
    <location>
        <begin position="271"/>
        <end position="386"/>
    </location>
</feature>
<keyword evidence="4" id="KW-1185">Reference proteome</keyword>
<dbReference type="InterPro" id="IPR007963">
    <property type="entry name" value="Peptidase_M61_catalytic"/>
</dbReference>
<organism evidence="3 4">
    <name type="scientific">Parashewanella curva</name>
    <dbReference type="NCBI Taxonomy" id="2338552"/>
    <lineage>
        <taxon>Bacteria</taxon>
        <taxon>Pseudomonadati</taxon>
        <taxon>Pseudomonadota</taxon>
        <taxon>Gammaproteobacteria</taxon>
        <taxon>Alteromonadales</taxon>
        <taxon>Shewanellaceae</taxon>
        <taxon>Parashewanella</taxon>
    </lineage>
</organism>
<evidence type="ECO:0000259" key="2">
    <source>
        <dbReference type="Pfam" id="PF17899"/>
    </source>
</evidence>
<proteinExistence type="predicted"/>
<dbReference type="AlphaFoldDB" id="A0A3L8PWE4"/>
<feature type="domain" description="Peptidase M61 N-terminal" evidence="2">
    <location>
        <begin position="3"/>
        <end position="175"/>
    </location>
</feature>
<dbReference type="InterPro" id="IPR036034">
    <property type="entry name" value="PDZ_sf"/>
</dbReference>
<comment type="caution">
    <text evidence="3">The sequence shown here is derived from an EMBL/GenBank/DDBJ whole genome shotgun (WGS) entry which is preliminary data.</text>
</comment>
<dbReference type="OrthoDB" id="9778516at2"/>
<accession>A0A3L8PWE4</accession>
<dbReference type="Pfam" id="PF17899">
    <property type="entry name" value="Peptidase_M61_N"/>
    <property type="match status" value="1"/>
</dbReference>
<dbReference type="Gene3D" id="2.60.40.3650">
    <property type="match status" value="1"/>
</dbReference>
<dbReference type="EMBL" id="QZEI01000029">
    <property type="protein sequence ID" value="RLV59675.1"/>
    <property type="molecule type" value="Genomic_DNA"/>
</dbReference>
<dbReference type="PIRSF" id="PIRSF016493">
    <property type="entry name" value="Glycyl_aminpptds"/>
    <property type="match status" value="1"/>
</dbReference>
<dbReference type="InterPro" id="IPR024191">
    <property type="entry name" value="Peptidase_M61"/>
</dbReference>
<dbReference type="Gene3D" id="2.30.42.10">
    <property type="match status" value="1"/>
</dbReference>
<dbReference type="Proteomes" id="UP000281474">
    <property type="component" value="Unassembled WGS sequence"/>
</dbReference>
<dbReference type="SUPFAM" id="SSF50156">
    <property type="entry name" value="PDZ domain-like"/>
    <property type="match status" value="1"/>
</dbReference>
<protein>
    <submittedName>
        <fullName evidence="3">M61 family peptidase</fullName>
    </submittedName>
</protein>
<gene>
    <name evidence="3" type="ORF">D5018_11010</name>
</gene>
<sequence>MIHYRIIASDPKAHLFSVEMTLNQPKPKQQLCLPSWLPGSYMVRDFCRNIIGINAKDSNGNIVELEQFDKQTWQVRGEPEQLIISYQVYAWDLSVRSAHLDTTHGFFNGSSVFLAAKGFDNSKHTVQIDKPFSDELKSWRLATSMTRTSGEHFAFGSFSAENYDELIDHPVEMGDFTSTTFEANGIPHDIVLTGKHSADLERLKVDLKAICEYQLNLFGAPAPFERYLFLTTVLGNGFGGLEHRASTALVCSRSDLPYQGMDKMNKGYRTYLSLCSHEYFHNWNVKRIKPAEFTPYQLDQESYTRQLWAYEGITSYYDDYLTYRSGCVDKSTYLEMFSETFTRVYRGQGRFIQTLKDSSFNAWTKFYKQDENAANAIVSYYTKGALFALFLDLTIRKETDNKHSLEDIMRQLWQQFGVTQQGTLENSHQQLVEQLLNRDCSDIFAYLDSTDDIPLAPLLDQFGIELKVRAANGSKDTGGGDVQGDKVDFGARVKAEAFGLKVLAVANNSAAHQAGLSAGDLLIAADGLQVNGEFENLLQQQVIGLEIELHWFRRDELMTGVLPIQAARLDTVSLLISDEAKAKLWLNLKTSVER</sequence>
<dbReference type="InterPro" id="IPR027268">
    <property type="entry name" value="Peptidase_M4/M1_CTD_sf"/>
</dbReference>
<evidence type="ECO:0000313" key="4">
    <source>
        <dbReference type="Proteomes" id="UP000281474"/>
    </source>
</evidence>
<dbReference type="Pfam" id="PF05299">
    <property type="entry name" value="Peptidase_M61"/>
    <property type="match status" value="1"/>
</dbReference>